<dbReference type="HOGENOM" id="CLU_026509_0_0_1"/>
<keyword evidence="1" id="KW-0732">Signal</keyword>
<evidence type="ECO:0000259" key="2">
    <source>
        <dbReference type="PROSITE" id="PS50213"/>
    </source>
</evidence>
<gene>
    <name evidence="3" type="ORF">M408DRAFT_327899</name>
</gene>
<dbReference type="STRING" id="933852.A0A0C2XPV3"/>
<evidence type="ECO:0000313" key="4">
    <source>
        <dbReference type="Proteomes" id="UP000054097"/>
    </source>
</evidence>
<proteinExistence type="predicted"/>
<feature type="domain" description="FAS1" evidence="2">
    <location>
        <begin position="238"/>
        <end position="331"/>
    </location>
</feature>
<dbReference type="OrthoDB" id="7700931at2759"/>
<feature type="domain" description="FAS1" evidence="2">
    <location>
        <begin position="60"/>
        <end position="235"/>
    </location>
</feature>
<dbReference type="PROSITE" id="PS50213">
    <property type="entry name" value="FAS1"/>
    <property type="match status" value="2"/>
</dbReference>
<dbReference type="InterPro" id="IPR000782">
    <property type="entry name" value="FAS1_domain"/>
</dbReference>
<dbReference type="Pfam" id="PF02469">
    <property type="entry name" value="Fasciclin"/>
    <property type="match status" value="1"/>
</dbReference>
<evidence type="ECO:0000313" key="3">
    <source>
        <dbReference type="EMBL" id="KIM30992.1"/>
    </source>
</evidence>
<dbReference type="GO" id="GO:0005615">
    <property type="term" value="C:extracellular space"/>
    <property type="evidence" value="ECO:0007669"/>
    <property type="project" value="TreeGrafter"/>
</dbReference>
<feature type="chain" id="PRO_5002158807" description="FAS1 domain-containing protein" evidence="1">
    <location>
        <begin position="21"/>
        <end position="538"/>
    </location>
</feature>
<dbReference type="Gene3D" id="2.30.180.10">
    <property type="entry name" value="FAS1 domain"/>
    <property type="match status" value="2"/>
</dbReference>
<accession>A0A0C2XPV3</accession>
<evidence type="ECO:0000256" key="1">
    <source>
        <dbReference type="SAM" id="SignalP"/>
    </source>
</evidence>
<dbReference type="SUPFAM" id="SSF82153">
    <property type="entry name" value="FAS1 domain"/>
    <property type="match status" value="2"/>
</dbReference>
<sequence>MRSLGLPGVLLLAVSSLAISIPDFALVHDDEQNVGNFVGANDAIANSHPHTNGHGSIETNQTIYQYLSQQTRYTKLVKLIDFDEEYVTVLNATGADITFFAPDNKALTPPHKKNKHHESKLSLAILYKEYERLQANAQTDGDDDDDEEKKKRFKKILHALLKYHTLPTALDHQGLSVNVTYGTALEAHDGSYGGQPRRISVQTGLFGSSINFYVGIEWVNVNAENGYIYGVNKPLIPPPSILDELFFVDNFSYLTSALQKVGLENELQWRFKKSSETTGDGPIVSLFAPNDWAFKRLPPRLRIFLFSHAGEKVLKKILQYHIVPDFILHSDWVYNATSDDDLHLLKLKNSEHDDKDWFADGKVLGRPCNRGYEKTESKWASIVKAVSPIFNLVFKRGEESVSKRSLKSLLFSPESSWPRHGHHDHESPNITVNITVPTLLEDHSLSFVVGKPKERSHGLFFSDDAVAALASAWPRFFRSYTFVDGVFTQAEGVARNGAVYGLTRLLNPCKRNATLQWDDGEDNSWDGWEDYLPAWGNQ</sequence>
<dbReference type="InterPro" id="IPR036378">
    <property type="entry name" value="FAS1_dom_sf"/>
</dbReference>
<dbReference type="InterPro" id="IPR050904">
    <property type="entry name" value="Adhesion/Biosynth-related"/>
</dbReference>
<organism evidence="3 4">
    <name type="scientific">Serendipita vermifera MAFF 305830</name>
    <dbReference type="NCBI Taxonomy" id="933852"/>
    <lineage>
        <taxon>Eukaryota</taxon>
        <taxon>Fungi</taxon>
        <taxon>Dikarya</taxon>
        <taxon>Basidiomycota</taxon>
        <taxon>Agaricomycotina</taxon>
        <taxon>Agaricomycetes</taxon>
        <taxon>Sebacinales</taxon>
        <taxon>Serendipitaceae</taxon>
        <taxon>Serendipita</taxon>
    </lineage>
</organism>
<reference evidence="4" key="2">
    <citation type="submission" date="2015-01" db="EMBL/GenBank/DDBJ databases">
        <title>Evolutionary Origins and Diversification of the Mycorrhizal Mutualists.</title>
        <authorList>
            <consortium name="DOE Joint Genome Institute"/>
            <consortium name="Mycorrhizal Genomics Consortium"/>
            <person name="Kohler A."/>
            <person name="Kuo A."/>
            <person name="Nagy L.G."/>
            <person name="Floudas D."/>
            <person name="Copeland A."/>
            <person name="Barry K.W."/>
            <person name="Cichocki N."/>
            <person name="Veneault-Fourrey C."/>
            <person name="LaButti K."/>
            <person name="Lindquist E.A."/>
            <person name="Lipzen A."/>
            <person name="Lundell T."/>
            <person name="Morin E."/>
            <person name="Murat C."/>
            <person name="Riley R."/>
            <person name="Ohm R."/>
            <person name="Sun H."/>
            <person name="Tunlid A."/>
            <person name="Henrissat B."/>
            <person name="Grigoriev I.V."/>
            <person name="Hibbett D.S."/>
            <person name="Martin F."/>
        </authorList>
    </citation>
    <scope>NUCLEOTIDE SEQUENCE [LARGE SCALE GENOMIC DNA]</scope>
    <source>
        <strain evidence="4">MAFF 305830</strain>
    </source>
</reference>
<feature type="signal peptide" evidence="1">
    <location>
        <begin position="1"/>
        <end position="20"/>
    </location>
</feature>
<dbReference type="AlphaFoldDB" id="A0A0C2XPV3"/>
<reference evidence="3 4" key="1">
    <citation type="submission" date="2014-04" db="EMBL/GenBank/DDBJ databases">
        <authorList>
            <consortium name="DOE Joint Genome Institute"/>
            <person name="Kuo A."/>
            <person name="Zuccaro A."/>
            <person name="Kohler A."/>
            <person name="Nagy L.G."/>
            <person name="Floudas D."/>
            <person name="Copeland A."/>
            <person name="Barry K.W."/>
            <person name="Cichocki N."/>
            <person name="Veneault-Fourrey C."/>
            <person name="LaButti K."/>
            <person name="Lindquist E.A."/>
            <person name="Lipzen A."/>
            <person name="Lundell T."/>
            <person name="Morin E."/>
            <person name="Murat C."/>
            <person name="Sun H."/>
            <person name="Tunlid A."/>
            <person name="Henrissat B."/>
            <person name="Grigoriev I.V."/>
            <person name="Hibbett D.S."/>
            <person name="Martin F."/>
            <person name="Nordberg H.P."/>
            <person name="Cantor M.N."/>
            <person name="Hua S.X."/>
        </authorList>
    </citation>
    <scope>NUCLEOTIDE SEQUENCE [LARGE SCALE GENOMIC DNA]</scope>
    <source>
        <strain evidence="3 4">MAFF 305830</strain>
    </source>
</reference>
<protein>
    <recommendedName>
        <fullName evidence="2">FAS1 domain-containing protein</fullName>
    </recommendedName>
</protein>
<dbReference type="Proteomes" id="UP000054097">
    <property type="component" value="Unassembled WGS sequence"/>
</dbReference>
<name>A0A0C2XPV3_SERVB</name>
<dbReference type="EMBL" id="KN824283">
    <property type="protein sequence ID" value="KIM30992.1"/>
    <property type="molecule type" value="Genomic_DNA"/>
</dbReference>
<keyword evidence="4" id="KW-1185">Reference proteome</keyword>
<dbReference type="PANTHER" id="PTHR10900:SF125">
    <property type="entry name" value="FAS1 DOMAIN-CONTAINING PROTEIN YLR001C"/>
    <property type="match status" value="1"/>
</dbReference>
<dbReference type="PANTHER" id="PTHR10900">
    <property type="entry name" value="PERIOSTIN-RELATED"/>
    <property type="match status" value="1"/>
</dbReference>